<keyword evidence="2" id="KW-1185">Reference proteome</keyword>
<reference evidence="1" key="1">
    <citation type="submission" date="2022-03" db="EMBL/GenBank/DDBJ databases">
        <authorList>
            <person name="Martin H S."/>
        </authorList>
    </citation>
    <scope>NUCLEOTIDE SEQUENCE</scope>
</reference>
<dbReference type="Proteomes" id="UP000837857">
    <property type="component" value="Chromosome 26"/>
</dbReference>
<accession>A0ABN8INE1</accession>
<evidence type="ECO:0000313" key="1">
    <source>
        <dbReference type="EMBL" id="CAH2059200.1"/>
    </source>
</evidence>
<gene>
    <name evidence="1" type="ORF">IPOD504_LOCUS10766</name>
</gene>
<organism evidence="1 2">
    <name type="scientific">Iphiclides podalirius</name>
    <name type="common">scarce swallowtail</name>
    <dbReference type="NCBI Taxonomy" id="110791"/>
    <lineage>
        <taxon>Eukaryota</taxon>
        <taxon>Metazoa</taxon>
        <taxon>Ecdysozoa</taxon>
        <taxon>Arthropoda</taxon>
        <taxon>Hexapoda</taxon>
        <taxon>Insecta</taxon>
        <taxon>Pterygota</taxon>
        <taxon>Neoptera</taxon>
        <taxon>Endopterygota</taxon>
        <taxon>Lepidoptera</taxon>
        <taxon>Glossata</taxon>
        <taxon>Ditrysia</taxon>
        <taxon>Papilionoidea</taxon>
        <taxon>Papilionidae</taxon>
        <taxon>Papilioninae</taxon>
        <taxon>Iphiclides</taxon>
    </lineage>
</organism>
<proteinExistence type="predicted"/>
<protein>
    <submittedName>
        <fullName evidence="1">Uncharacterized protein</fullName>
    </submittedName>
</protein>
<evidence type="ECO:0000313" key="2">
    <source>
        <dbReference type="Proteomes" id="UP000837857"/>
    </source>
</evidence>
<dbReference type="EMBL" id="OW152838">
    <property type="protein sequence ID" value="CAH2059200.1"/>
    <property type="molecule type" value="Genomic_DNA"/>
</dbReference>
<sequence>MAMMPEPSPSSISASMRCNPVKRYEHSPASQPLNWGPESTSFTNVLDAGSPKTCTPTTRCPLSSKPRNCLPVNPVCSKVQNKLCSPIRSLSCSFVGKDSCCNDLYKKWSKNEFKNIGCDTEVEDRMAARYVSSSDSQLNKPPNRDTQKSLYCTIEQMCTTVGQLSGQLKELMCRMMEAFEKTCT</sequence>
<name>A0ABN8INE1_9NEOP</name>
<feature type="non-terminal residue" evidence="1">
    <location>
        <position position="184"/>
    </location>
</feature>